<gene>
    <name evidence="2" type="ORF">H5410_004141</name>
</gene>
<dbReference type="AlphaFoldDB" id="A0A9J6B6W7"/>
<protein>
    <submittedName>
        <fullName evidence="2">Uncharacterized protein</fullName>
    </submittedName>
</protein>
<evidence type="ECO:0000313" key="2">
    <source>
        <dbReference type="EMBL" id="KAG5632424.1"/>
    </source>
</evidence>
<evidence type="ECO:0000256" key="1">
    <source>
        <dbReference type="SAM" id="MobiDB-lite"/>
    </source>
</evidence>
<organism evidence="2 3">
    <name type="scientific">Solanum commersonii</name>
    <name type="common">Commerson's wild potato</name>
    <name type="synonym">Commerson's nightshade</name>
    <dbReference type="NCBI Taxonomy" id="4109"/>
    <lineage>
        <taxon>Eukaryota</taxon>
        <taxon>Viridiplantae</taxon>
        <taxon>Streptophyta</taxon>
        <taxon>Embryophyta</taxon>
        <taxon>Tracheophyta</taxon>
        <taxon>Spermatophyta</taxon>
        <taxon>Magnoliopsida</taxon>
        <taxon>eudicotyledons</taxon>
        <taxon>Gunneridae</taxon>
        <taxon>Pentapetalae</taxon>
        <taxon>asterids</taxon>
        <taxon>lamiids</taxon>
        <taxon>Solanales</taxon>
        <taxon>Solanaceae</taxon>
        <taxon>Solanoideae</taxon>
        <taxon>Solaneae</taxon>
        <taxon>Solanum</taxon>
    </lineage>
</organism>
<name>A0A9J6B6W7_SOLCO</name>
<dbReference type="OrthoDB" id="1736312at2759"/>
<accession>A0A9J6B6W7</accession>
<keyword evidence="3" id="KW-1185">Reference proteome</keyword>
<dbReference type="Proteomes" id="UP000824120">
    <property type="component" value="Chromosome 1"/>
</dbReference>
<reference evidence="2 3" key="1">
    <citation type="submission" date="2020-09" db="EMBL/GenBank/DDBJ databases">
        <title>De no assembly of potato wild relative species, Solanum commersonii.</title>
        <authorList>
            <person name="Cho K."/>
        </authorList>
    </citation>
    <scope>NUCLEOTIDE SEQUENCE [LARGE SCALE GENOMIC DNA]</scope>
    <source>
        <strain evidence="2">LZ3.2</strain>
        <tissue evidence="2">Leaf</tissue>
    </source>
</reference>
<sequence>MRHYKKLNEGCKTGSMGIVEVEKHFKTCTFRTDNLGYREEYENQEKFENLEKILENLYDSDDEIERNSIISQKELMESTSSSASPFQRTAQPHTIDTSTRNVPRRVFRVNRTRWRKCKTNG</sequence>
<comment type="caution">
    <text evidence="2">The sequence shown here is derived from an EMBL/GenBank/DDBJ whole genome shotgun (WGS) entry which is preliminary data.</text>
</comment>
<feature type="region of interest" description="Disordered" evidence="1">
    <location>
        <begin position="75"/>
        <end position="102"/>
    </location>
</feature>
<proteinExistence type="predicted"/>
<evidence type="ECO:0000313" key="3">
    <source>
        <dbReference type="Proteomes" id="UP000824120"/>
    </source>
</evidence>
<dbReference type="EMBL" id="JACXVP010000001">
    <property type="protein sequence ID" value="KAG5632424.1"/>
    <property type="molecule type" value="Genomic_DNA"/>
</dbReference>
<feature type="compositionally biased region" description="Polar residues" evidence="1">
    <location>
        <begin position="77"/>
        <end position="98"/>
    </location>
</feature>